<evidence type="ECO:0000313" key="3">
    <source>
        <dbReference type="Proteomes" id="UP000053477"/>
    </source>
</evidence>
<name>A0A0H2RRX2_9AGAM</name>
<protein>
    <submittedName>
        <fullName evidence="2">Uncharacterized protein</fullName>
    </submittedName>
</protein>
<dbReference type="PANTHER" id="PTHR39472">
    <property type="entry name" value="EXPRESSED PROTEIN"/>
    <property type="match status" value="1"/>
</dbReference>
<proteinExistence type="predicted"/>
<gene>
    <name evidence="2" type="ORF">SCHPADRAFT_998302</name>
</gene>
<dbReference type="InParanoid" id="A0A0H2RRX2"/>
<organism evidence="2 3">
    <name type="scientific">Schizopora paradoxa</name>
    <dbReference type="NCBI Taxonomy" id="27342"/>
    <lineage>
        <taxon>Eukaryota</taxon>
        <taxon>Fungi</taxon>
        <taxon>Dikarya</taxon>
        <taxon>Basidiomycota</taxon>
        <taxon>Agaricomycotina</taxon>
        <taxon>Agaricomycetes</taxon>
        <taxon>Hymenochaetales</taxon>
        <taxon>Schizoporaceae</taxon>
        <taxon>Schizopora</taxon>
    </lineage>
</organism>
<reference evidence="2 3" key="1">
    <citation type="submission" date="2015-04" db="EMBL/GenBank/DDBJ databases">
        <title>Complete genome sequence of Schizopora paradoxa KUC8140, a cosmopolitan wood degrader in East Asia.</title>
        <authorList>
            <consortium name="DOE Joint Genome Institute"/>
            <person name="Min B."/>
            <person name="Park H."/>
            <person name="Jang Y."/>
            <person name="Kim J.-J."/>
            <person name="Kim K.H."/>
            <person name="Pangilinan J."/>
            <person name="Lipzen A."/>
            <person name="Riley R."/>
            <person name="Grigoriev I.V."/>
            <person name="Spatafora J.W."/>
            <person name="Choi I.-G."/>
        </authorList>
    </citation>
    <scope>NUCLEOTIDE SEQUENCE [LARGE SCALE GENOMIC DNA]</scope>
    <source>
        <strain evidence="2 3">KUC8140</strain>
    </source>
</reference>
<feature type="region of interest" description="Disordered" evidence="1">
    <location>
        <begin position="225"/>
        <end position="289"/>
    </location>
</feature>
<feature type="compositionally biased region" description="Pro residues" evidence="1">
    <location>
        <begin position="225"/>
        <end position="235"/>
    </location>
</feature>
<dbReference type="PANTHER" id="PTHR39472:SF1">
    <property type="entry name" value="EXPRESSED PROTEIN"/>
    <property type="match status" value="1"/>
</dbReference>
<keyword evidence="3" id="KW-1185">Reference proteome</keyword>
<dbReference type="OrthoDB" id="21214at2759"/>
<dbReference type="AlphaFoldDB" id="A0A0H2RRX2"/>
<feature type="compositionally biased region" description="Basic and acidic residues" evidence="1">
    <location>
        <begin position="265"/>
        <end position="281"/>
    </location>
</feature>
<dbReference type="Proteomes" id="UP000053477">
    <property type="component" value="Unassembled WGS sequence"/>
</dbReference>
<dbReference type="EMBL" id="KQ085982">
    <property type="protein sequence ID" value="KLO12213.1"/>
    <property type="molecule type" value="Genomic_DNA"/>
</dbReference>
<sequence>MAIQDGNEQDMMKLWILVVDLSDVISRVKAQAAALSSQTQLLKTQAAHAETGFVLRRFNQHLSKDEYDAELERMCTAMADENLNLQIDNKQLGTLLKEYEQTLEHTMTTFRKRAHEVQEHELSLMRQYETALIESESAALIEQLKTDTSISLVVANASKLLRSVLRLLGGEEPDTAGTPPEYDFLGLHVTGEMDTSLDRECELHRLQKENEELRLLLELSKLDPPNLPPMLPKVPPESIVPRRPKNLPRDSHMSYGDSATTTEDVEQHMESLQLRLDRRDGDDELEILS</sequence>
<accession>A0A0H2RRX2</accession>
<dbReference type="STRING" id="27342.A0A0H2RRX2"/>
<evidence type="ECO:0000313" key="2">
    <source>
        <dbReference type="EMBL" id="KLO12213.1"/>
    </source>
</evidence>
<evidence type="ECO:0000256" key="1">
    <source>
        <dbReference type="SAM" id="MobiDB-lite"/>
    </source>
</evidence>